<comment type="caution">
    <text evidence="10">The sequence shown here is derived from an EMBL/GenBank/DDBJ whole genome shotgun (WGS) entry which is preliminary data.</text>
</comment>
<comment type="catalytic activity">
    <reaction evidence="9">
        <text>N(2)-acetyl-L-ornithine + L-glutamate = N-acetyl-L-glutamate + L-ornithine</text>
        <dbReference type="Rhea" id="RHEA:15349"/>
        <dbReference type="ChEBI" id="CHEBI:29985"/>
        <dbReference type="ChEBI" id="CHEBI:44337"/>
        <dbReference type="ChEBI" id="CHEBI:46911"/>
        <dbReference type="ChEBI" id="CHEBI:57805"/>
        <dbReference type="EC" id="2.3.1.35"/>
    </reaction>
</comment>
<dbReference type="GO" id="GO:0006526">
    <property type="term" value="P:L-arginine biosynthetic process"/>
    <property type="evidence" value="ECO:0007669"/>
    <property type="project" value="UniProtKB-UniRule"/>
</dbReference>
<dbReference type="EMBL" id="AZDA01000140">
    <property type="protein sequence ID" value="KRK32626.1"/>
    <property type="molecule type" value="Genomic_DNA"/>
</dbReference>
<dbReference type="UniPathway" id="UPA00068">
    <property type="reaction ID" value="UER00106"/>
</dbReference>
<evidence type="ECO:0000313" key="11">
    <source>
        <dbReference type="Proteomes" id="UP000051461"/>
    </source>
</evidence>
<evidence type="ECO:0000256" key="9">
    <source>
        <dbReference type="HAMAP-Rule" id="MF_01106"/>
    </source>
</evidence>
<keyword evidence="4 9" id="KW-0028">Amino-acid biosynthesis</keyword>
<dbReference type="GO" id="GO:0005737">
    <property type="term" value="C:cytoplasm"/>
    <property type="evidence" value="ECO:0007669"/>
    <property type="project" value="UniProtKB-SubCell"/>
</dbReference>
<dbReference type="EC" id="2.3.1.1" evidence="9"/>
<keyword evidence="6 9" id="KW-0068">Autocatalytic cleavage</keyword>
<feature type="binding site" evidence="9">
    <location>
        <position position="395"/>
    </location>
    <ligand>
        <name>substrate</name>
    </ligand>
</feature>
<evidence type="ECO:0000256" key="8">
    <source>
        <dbReference type="ARBA" id="ARBA00023315"/>
    </source>
</evidence>
<dbReference type="GO" id="GO:0006592">
    <property type="term" value="P:ornithine biosynthetic process"/>
    <property type="evidence" value="ECO:0007669"/>
    <property type="project" value="TreeGrafter"/>
</dbReference>
<dbReference type="CDD" id="cd02152">
    <property type="entry name" value="OAT"/>
    <property type="match status" value="1"/>
</dbReference>
<dbReference type="InterPro" id="IPR016117">
    <property type="entry name" value="ArgJ-like_dom_sf"/>
</dbReference>
<dbReference type="FunFam" id="3.10.20.340:FF:000001">
    <property type="entry name" value="Arginine biosynthesis bifunctional protein ArgJ, chloroplastic"/>
    <property type="match status" value="1"/>
</dbReference>
<keyword evidence="11" id="KW-1185">Reference proteome</keyword>
<dbReference type="Gene3D" id="3.10.20.340">
    <property type="entry name" value="ArgJ beta chain, C-terminal domain"/>
    <property type="match status" value="1"/>
</dbReference>
<dbReference type="EC" id="2.3.1.35" evidence="9"/>
<evidence type="ECO:0000256" key="1">
    <source>
        <dbReference type="ARBA" id="ARBA00006774"/>
    </source>
</evidence>
<proteinExistence type="inferred from homology"/>
<feature type="site" description="Involved in the stabilization of negative charge on the oxyanion by the formation of the oxyanion hole" evidence="9">
    <location>
        <position position="118"/>
    </location>
</feature>
<evidence type="ECO:0000313" key="10">
    <source>
        <dbReference type="EMBL" id="KRK32626.1"/>
    </source>
</evidence>
<sequence length="400" mass="42111">MTEKTITTLTEFKWPQGFASDGVHAGLRKERKDMGWLYSQVPAQAAGCYTTNQFQAAPTALTKKTINVKHELQAMVMNSANANSCTGEQGEKDAATMQALAAEKLGIAPELVGVASTGLIGANLPMDIVKAGIAQMELTQNTAVTEAILTTDLHPKTITVTCEVGGQTVTISGFCKGSGMIHPKMATMLGFVTSDANIAGTQLQALLSAEVDSTFNQITVDGDTSTNDMVVVMANGLAKNPELTPDQADYSTFATALHQVLAFLAQAIAADGEGATKLVEANVKGAANGADGQKVAKTIVGSNLLKAAIFGEDANWGRVMSAIGQTDAQVDIHHVFVWLNGLALVENSRSAAFDEAEMKKAMQAEKIVLDVDLNSGAATGQAWGCDLTYKYVQINASYRN</sequence>
<dbReference type="SUPFAM" id="SSF56266">
    <property type="entry name" value="DmpA/ArgJ-like"/>
    <property type="match status" value="1"/>
</dbReference>
<dbReference type="PANTHER" id="PTHR23100">
    <property type="entry name" value="ARGININE BIOSYNTHESIS BIFUNCTIONAL PROTEIN ARGJ"/>
    <property type="match status" value="1"/>
</dbReference>
<dbReference type="OrthoDB" id="9804242at2"/>
<feature type="binding site" evidence="9">
    <location>
        <position position="176"/>
    </location>
    <ligand>
        <name>substrate</name>
    </ligand>
</feature>
<feature type="active site" description="Nucleophile" evidence="9">
    <location>
        <position position="187"/>
    </location>
</feature>
<comment type="subunit">
    <text evidence="2 9">Heterotetramer of two alpha and two beta chains.</text>
</comment>
<feature type="site" description="Cleavage; by autolysis" evidence="9">
    <location>
        <begin position="186"/>
        <end position="187"/>
    </location>
</feature>
<evidence type="ECO:0000256" key="3">
    <source>
        <dbReference type="ARBA" id="ARBA00022571"/>
    </source>
</evidence>
<comment type="similarity">
    <text evidence="1 9">Belongs to the ArgJ family.</text>
</comment>
<reference evidence="10 11" key="1">
    <citation type="journal article" date="2015" name="Genome Announc.">
        <title>Expanding the biotechnology potential of lactobacilli through comparative genomics of 213 strains and associated genera.</title>
        <authorList>
            <person name="Sun Z."/>
            <person name="Harris H.M."/>
            <person name="McCann A."/>
            <person name="Guo C."/>
            <person name="Argimon S."/>
            <person name="Zhang W."/>
            <person name="Yang X."/>
            <person name="Jeffery I.B."/>
            <person name="Cooney J.C."/>
            <person name="Kagawa T.F."/>
            <person name="Liu W."/>
            <person name="Song Y."/>
            <person name="Salvetti E."/>
            <person name="Wrobel A."/>
            <person name="Rasinkangas P."/>
            <person name="Parkhill J."/>
            <person name="Rea M.C."/>
            <person name="O'Sullivan O."/>
            <person name="Ritari J."/>
            <person name="Douillard F.P."/>
            <person name="Paul Ross R."/>
            <person name="Yang R."/>
            <person name="Briner A.E."/>
            <person name="Felis G.E."/>
            <person name="de Vos W.M."/>
            <person name="Barrangou R."/>
            <person name="Klaenhammer T.R."/>
            <person name="Caufield P.W."/>
            <person name="Cui Y."/>
            <person name="Zhang H."/>
            <person name="O'Toole P.W."/>
        </authorList>
    </citation>
    <scope>NUCLEOTIDE SEQUENCE [LARGE SCALE GENOMIC DNA]</scope>
    <source>
        <strain evidence="10 11">DSM 20003</strain>
    </source>
</reference>
<feature type="binding site" evidence="9">
    <location>
        <position position="187"/>
    </location>
    <ligand>
        <name>substrate</name>
    </ligand>
</feature>
<gene>
    <name evidence="9" type="primary">argJ</name>
    <name evidence="10" type="ORF">FC07_GL002056</name>
</gene>
<dbReference type="NCBIfam" id="TIGR00120">
    <property type="entry name" value="ArgJ"/>
    <property type="match status" value="1"/>
</dbReference>
<dbReference type="AlphaFoldDB" id="A0A0R1GMU5"/>
<dbReference type="GO" id="GO:0004358">
    <property type="term" value="F:L-glutamate N-acetyltransferase activity, acting on acetyl-L-ornithine as donor"/>
    <property type="evidence" value="ECO:0007669"/>
    <property type="project" value="UniProtKB-UniRule"/>
</dbReference>
<comment type="catalytic activity">
    <reaction evidence="9">
        <text>L-glutamate + acetyl-CoA = N-acetyl-L-glutamate + CoA + H(+)</text>
        <dbReference type="Rhea" id="RHEA:24292"/>
        <dbReference type="ChEBI" id="CHEBI:15378"/>
        <dbReference type="ChEBI" id="CHEBI:29985"/>
        <dbReference type="ChEBI" id="CHEBI:44337"/>
        <dbReference type="ChEBI" id="CHEBI:57287"/>
        <dbReference type="ChEBI" id="CHEBI:57288"/>
        <dbReference type="EC" id="2.3.1.1"/>
    </reaction>
</comment>
<feature type="binding site" evidence="9">
    <location>
        <position position="273"/>
    </location>
    <ligand>
        <name>substrate</name>
    </ligand>
</feature>
<dbReference type="GO" id="GO:0004042">
    <property type="term" value="F:L-glutamate N-acetyltransferase activity"/>
    <property type="evidence" value="ECO:0007669"/>
    <property type="project" value="UniProtKB-UniRule"/>
</dbReference>
<organism evidence="10 11">
    <name type="scientific">Loigolactobacillus bifermentans DSM 20003</name>
    <dbReference type="NCBI Taxonomy" id="1423726"/>
    <lineage>
        <taxon>Bacteria</taxon>
        <taxon>Bacillati</taxon>
        <taxon>Bacillota</taxon>
        <taxon>Bacilli</taxon>
        <taxon>Lactobacillales</taxon>
        <taxon>Lactobacillaceae</taxon>
        <taxon>Loigolactobacillus</taxon>
    </lineage>
</organism>
<dbReference type="Gene3D" id="3.60.70.12">
    <property type="entry name" value="L-amino peptidase D-ALA esterase/amidase"/>
    <property type="match status" value="1"/>
</dbReference>
<evidence type="ECO:0000256" key="4">
    <source>
        <dbReference type="ARBA" id="ARBA00022605"/>
    </source>
</evidence>
<comment type="subcellular location">
    <subcellularLocation>
        <location evidence="9">Cytoplasm</location>
    </subcellularLocation>
</comment>
<keyword evidence="5 9" id="KW-0808">Transferase</keyword>
<evidence type="ECO:0000256" key="6">
    <source>
        <dbReference type="ARBA" id="ARBA00022813"/>
    </source>
</evidence>
<dbReference type="PANTHER" id="PTHR23100:SF0">
    <property type="entry name" value="ARGININE BIOSYNTHESIS BIFUNCTIONAL PROTEIN ARGJ, MITOCHONDRIAL"/>
    <property type="match status" value="1"/>
</dbReference>
<keyword evidence="7 9" id="KW-0511">Multifunctional enzyme</keyword>
<comment type="function">
    <text evidence="9">Catalyzes two activities which are involved in the cyclic version of arginine biosynthesis: the synthesis of N-acetylglutamate from glutamate and acetyl-CoA as the acetyl donor, and of ornithine by transacetylation between N(2)-acetylornithine and glutamate.</text>
</comment>
<dbReference type="FunFam" id="3.30.2330.10:FF:000001">
    <property type="entry name" value="Arginine biosynthesis bifunctional protein ArgJ, mitochondrial"/>
    <property type="match status" value="1"/>
</dbReference>
<dbReference type="Proteomes" id="UP000051461">
    <property type="component" value="Unassembled WGS sequence"/>
</dbReference>
<dbReference type="Pfam" id="PF01960">
    <property type="entry name" value="ArgJ"/>
    <property type="match status" value="1"/>
</dbReference>
<dbReference type="PATRIC" id="fig|1423726.3.peg.2133"/>
<feature type="chain" id="PRO_5023493640" description="Arginine biosynthesis bifunctional protein ArgJ beta chain" evidence="9">
    <location>
        <begin position="187"/>
        <end position="400"/>
    </location>
</feature>
<feature type="chain" id="PRO_5023493639" description="Arginine biosynthesis bifunctional protein ArgJ alpha chain" evidence="9">
    <location>
        <begin position="1"/>
        <end position="186"/>
    </location>
</feature>
<dbReference type="InterPro" id="IPR042195">
    <property type="entry name" value="ArgJ_beta_C"/>
</dbReference>
<keyword evidence="3 9" id="KW-0055">Arginine biosynthesis</keyword>
<keyword evidence="8 9" id="KW-0012">Acyltransferase</keyword>
<keyword evidence="9" id="KW-0963">Cytoplasm</keyword>
<comment type="pathway">
    <text evidence="9">Amino-acid biosynthesis; L-arginine biosynthesis; N(2)-acetyl-L-ornithine from L-glutamate: step 1/4.</text>
</comment>
<name>A0A0R1GMU5_9LACO</name>
<dbReference type="NCBIfam" id="NF003802">
    <property type="entry name" value="PRK05388.1"/>
    <property type="match status" value="1"/>
</dbReference>
<accession>A0A0R1GMU5</accession>
<dbReference type="STRING" id="1423726.FC07_GL002056"/>
<comment type="pathway">
    <text evidence="9">Amino-acid biosynthesis; L-arginine biosynthesis; L-ornithine and N-acetyl-L-glutamate from L-glutamate and N(2)-acetyl-L-ornithine (cyclic): step 1/1.</text>
</comment>
<dbReference type="HAMAP" id="MF_01106">
    <property type="entry name" value="ArgJ"/>
    <property type="match status" value="1"/>
</dbReference>
<evidence type="ECO:0000256" key="2">
    <source>
        <dbReference type="ARBA" id="ARBA00011475"/>
    </source>
</evidence>
<feature type="binding site" evidence="9">
    <location>
        <position position="150"/>
    </location>
    <ligand>
        <name>substrate</name>
    </ligand>
</feature>
<dbReference type="InterPro" id="IPR002813">
    <property type="entry name" value="Arg_biosynth_ArgJ"/>
</dbReference>
<evidence type="ECO:0000256" key="5">
    <source>
        <dbReference type="ARBA" id="ARBA00022679"/>
    </source>
</evidence>
<comment type="caution">
    <text evidence="9">Lacks conserved residue(s) required for the propagation of feature annotation.</text>
</comment>
<feature type="site" description="Involved in the stabilization of negative charge on the oxyanion by the formation of the oxyanion hole" evidence="9">
    <location>
        <position position="117"/>
    </location>
</feature>
<dbReference type="RefSeq" id="WP_057905886.1">
    <property type="nucleotide sequence ID" value="NZ_AZDA01000140.1"/>
</dbReference>
<dbReference type="Gene3D" id="3.30.2330.10">
    <property type="entry name" value="arginine biosynthesis bifunctional protein suprefamily"/>
    <property type="match status" value="1"/>
</dbReference>
<protein>
    <recommendedName>
        <fullName evidence="9">Arginine biosynthesis bifunctional protein ArgJ</fullName>
    </recommendedName>
    <domain>
        <recommendedName>
            <fullName evidence="9">Glutamate N-acetyltransferase</fullName>
            <ecNumber evidence="9">2.3.1.35</ecNumber>
        </recommendedName>
        <alternativeName>
            <fullName evidence="9">Ornithine acetyltransferase</fullName>
            <shortName evidence="9">OATase</shortName>
        </alternativeName>
        <alternativeName>
            <fullName evidence="9">Ornithine transacetylase</fullName>
        </alternativeName>
    </domain>
    <domain>
        <recommendedName>
            <fullName evidence="9">Amino-acid acetyltransferase</fullName>
            <ecNumber evidence="9">2.3.1.1</ecNumber>
        </recommendedName>
        <alternativeName>
            <fullName evidence="9">N-acetylglutamate synthase</fullName>
            <shortName evidence="9">AGSase</shortName>
        </alternativeName>
    </domain>
    <component>
        <recommendedName>
            <fullName evidence="9">Arginine biosynthesis bifunctional protein ArgJ alpha chain</fullName>
        </recommendedName>
    </component>
    <component>
        <recommendedName>
            <fullName evidence="9">Arginine biosynthesis bifunctional protein ArgJ beta chain</fullName>
        </recommendedName>
    </component>
</protein>
<evidence type="ECO:0000256" key="7">
    <source>
        <dbReference type="ARBA" id="ARBA00023268"/>
    </source>
</evidence>